<accession>A0ABR2GAX3</accession>
<dbReference type="Proteomes" id="UP001472677">
    <property type="component" value="Unassembled WGS sequence"/>
</dbReference>
<evidence type="ECO:0000256" key="1">
    <source>
        <dbReference type="SAM" id="MobiDB-lite"/>
    </source>
</evidence>
<dbReference type="EMBL" id="JBBPBM010000002">
    <property type="protein sequence ID" value="KAK8597364.1"/>
    <property type="molecule type" value="Genomic_DNA"/>
</dbReference>
<evidence type="ECO:0000313" key="2">
    <source>
        <dbReference type="EMBL" id="KAK8597364.1"/>
    </source>
</evidence>
<feature type="compositionally biased region" description="Acidic residues" evidence="1">
    <location>
        <begin position="1"/>
        <end position="11"/>
    </location>
</feature>
<feature type="region of interest" description="Disordered" evidence="1">
    <location>
        <begin position="1"/>
        <end position="25"/>
    </location>
</feature>
<comment type="caution">
    <text evidence="2">The sequence shown here is derived from an EMBL/GenBank/DDBJ whole genome shotgun (WGS) entry which is preliminary data.</text>
</comment>
<evidence type="ECO:0000313" key="3">
    <source>
        <dbReference type="Proteomes" id="UP001472677"/>
    </source>
</evidence>
<protein>
    <submittedName>
        <fullName evidence="2">Uncharacterized protein</fullName>
    </submittedName>
</protein>
<reference evidence="2 3" key="1">
    <citation type="journal article" date="2024" name="G3 (Bethesda)">
        <title>Genome assembly of Hibiscus sabdariffa L. provides insights into metabolisms of medicinal natural products.</title>
        <authorList>
            <person name="Kim T."/>
        </authorList>
    </citation>
    <scope>NUCLEOTIDE SEQUENCE [LARGE SCALE GENOMIC DNA]</scope>
    <source>
        <strain evidence="2">TK-2024</strain>
        <tissue evidence="2">Old leaves</tissue>
    </source>
</reference>
<name>A0ABR2GAX3_9ROSI</name>
<sequence>MHMVNGDDEYEASPHATNSTPSLGMTTNVTLQKKSSVLESHLALTMAHEPVPDDHAIKVLVVEVVIHDDSLSHKAKGVELVILP</sequence>
<organism evidence="2 3">
    <name type="scientific">Hibiscus sabdariffa</name>
    <name type="common">roselle</name>
    <dbReference type="NCBI Taxonomy" id="183260"/>
    <lineage>
        <taxon>Eukaryota</taxon>
        <taxon>Viridiplantae</taxon>
        <taxon>Streptophyta</taxon>
        <taxon>Embryophyta</taxon>
        <taxon>Tracheophyta</taxon>
        <taxon>Spermatophyta</taxon>
        <taxon>Magnoliopsida</taxon>
        <taxon>eudicotyledons</taxon>
        <taxon>Gunneridae</taxon>
        <taxon>Pentapetalae</taxon>
        <taxon>rosids</taxon>
        <taxon>malvids</taxon>
        <taxon>Malvales</taxon>
        <taxon>Malvaceae</taxon>
        <taxon>Malvoideae</taxon>
        <taxon>Hibiscus</taxon>
    </lineage>
</organism>
<proteinExistence type="predicted"/>
<keyword evidence="3" id="KW-1185">Reference proteome</keyword>
<feature type="compositionally biased region" description="Polar residues" evidence="1">
    <location>
        <begin position="15"/>
        <end position="25"/>
    </location>
</feature>
<gene>
    <name evidence="2" type="ORF">V6N12_065834</name>
</gene>